<proteinExistence type="predicted"/>
<name>C5KDJ5_PERM5</name>
<dbReference type="GeneID" id="9062276"/>
<keyword evidence="2" id="KW-1185">Reference proteome</keyword>
<organism evidence="2">
    <name type="scientific">Perkinsus marinus (strain ATCC 50983 / TXsc)</name>
    <dbReference type="NCBI Taxonomy" id="423536"/>
    <lineage>
        <taxon>Eukaryota</taxon>
        <taxon>Sar</taxon>
        <taxon>Alveolata</taxon>
        <taxon>Perkinsozoa</taxon>
        <taxon>Perkinsea</taxon>
        <taxon>Perkinsida</taxon>
        <taxon>Perkinsidae</taxon>
        <taxon>Perkinsus</taxon>
    </lineage>
</organism>
<protein>
    <recommendedName>
        <fullName evidence="3">Reverse transcriptase domain-containing protein</fullName>
    </recommendedName>
</protein>
<accession>C5KDJ5</accession>
<evidence type="ECO:0000313" key="2">
    <source>
        <dbReference type="Proteomes" id="UP000007800"/>
    </source>
</evidence>
<gene>
    <name evidence="1" type="ORF">Pmar_PMAR022234</name>
</gene>
<dbReference type="EMBL" id="GG672124">
    <property type="protein sequence ID" value="EER17298.1"/>
    <property type="molecule type" value="Genomic_DNA"/>
</dbReference>
<evidence type="ECO:0008006" key="3">
    <source>
        <dbReference type="Google" id="ProtNLM"/>
    </source>
</evidence>
<dbReference type="AlphaFoldDB" id="C5KDJ5"/>
<reference evidence="1 2" key="1">
    <citation type="submission" date="2008-07" db="EMBL/GenBank/DDBJ databases">
        <authorList>
            <person name="El-Sayed N."/>
            <person name="Caler E."/>
            <person name="Inman J."/>
            <person name="Amedeo P."/>
            <person name="Hass B."/>
            <person name="Wortman J."/>
        </authorList>
    </citation>
    <scope>NUCLEOTIDE SEQUENCE [LARGE SCALE GENOMIC DNA]</scope>
    <source>
        <strain evidence="2">ATCC 50983 / TXsc</strain>
    </source>
</reference>
<evidence type="ECO:0000313" key="1">
    <source>
        <dbReference type="EMBL" id="EER17298.1"/>
    </source>
</evidence>
<sequence>MKAHKLRKLASLGRDKATAGHHDLLDAQQIVENMTLYRLETAFERFPAREVKQINTCQFGFRSGFCAYADDILLWCEGTTQEEVDRKLKHALTFIETWLLDNGMSLAEDKDGLVYFKDRMTKRLLGVPELTPLISSYWNKLINRGTVFKSVDSGSATLDLCKLLASRTK</sequence>
<dbReference type="Proteomes" id="UP000007800">
    <property type="component" value="Unassembled WGS sequence"/>
</dbReference>
<dbReference type="InParanoid" id="C5KDJ5"/>
<dbReference type="RefSeq" id="XP_002785502.1">
    <property type="nucleotide sequence ID" value="XM_002785456.1"/>
</dbReference>
<dbReference type="OrthoDB" id="10626074at2759"/>